<feature type="repeat" description="RCC1" evidence="3">
    <location>
        <begin position="203"/>
        <end position="261"/>
    </location>
</feature>
<dbReference type="EMBL" id="WHWC01000009">
    <property type="protein sequence ID" value="KAG8376865.1"/>
    <property type="molecule type" value="Genomic_DNA"/>
</dbReference>
<dbReference type="InterPro" id="IPR002110">
    <property type="entry name" value="Ankyrin_rpt"/>
</dbReference>
<dbReference type="SUPFAM" id="SSF48403">
    <property type="entry name" value="Ankyrin repeat"/>
    <property type="match status" value="1"/>
</dbReference>
<dbReference type="InterPro" id="IPR036770">
    <property type="entry name" value="Ankyrin_rpt-contain_sf"/>
</dbReference>
<feature type="region of interest" description="Disordered" evidence="4">
    <location>
        <begin position="922"/>
        <end position="948"/>
    </location>
</feature>
<keyword evidence="2" id="KW-0040">ANK repeat</keyword>
<protein>
    <recommendedName>
        <fullName evidence="5">RCC1-like domain-containing protein</fullName>
    </recommendedName>
</protein>
<feature type="repeat" description="RCC1" evidence="3">
    <location>
        <begin position="151"/>
        <end position="202"/>
    </location>
</feature>
<proteinExistence type="predicted"/>
<feature type="repeat" description="ANK" evidence="2">
    <location>
        <begin position="59"/>
        <end position="91"/>
    </location>
</feature>
<sequence>MEDLVLPPCQKQTSHAPRRYAPQTKDLWSVVSEGSVSEVDSALSLLKKKGGNINARNSFGLTPLHLATWRNHTPIVKRLLEAGADPNARDGESGWSSLHRALHFGHLAVACVLIESGALLTSEDTKSRTPVDLLSGPVLQAVGKENHSIATEVFSWGSGVNYQLGTGNAHIQKLPCKVDSLHGSFIKLISAAKFHSVAVSARGEVYTWGFGRGGRLGHPDFDIHSGQAAVITPRQVTSGLGARRVKAIAAAKHHTVVATESGEVFTWGSNREGQLGYTSVDTQPTPRRVSSLKARIVAVAAANKHTAVVSEAGEIYTWGCNKEGQLGYGTSNSASNYTPRVVEYLKGKSFTGVSVAKYHTIVLGSDGEACNIYYMFLEFGIMTPLEQRDLNDCTICDVWQVFTWGHRLVTPRRVVITRNIKKVGNVLKFHRKERLNVVAIAAGMTHSIALTDDGALFYWSSSDPDLRCHQLYSLCGRSIVSVSAGKFWTAAVTAMGDVYMWDGKEGKCDPPTTTRLHGVKKATFVSVGETHLLIVSSLYHPGYPPSITDTTQKKLNELDELREGFMFDDLESEDVIQSDDIGNRAVAGSRNISEKRIVPSLKSLCEKMAAEHLVEPRNAIQVLEIADSLGADDLRKHCECQNLLQEIAIRNLDYILTVSSHTFSSTSLDILVNLEKLLDSKSSEQWSCRRLPTPTATFPAIINSEEEDDESELLRTREAGTKRPTLKKEGALRLDGFLQSNNAATEGVHREIRALRKKLQQIELLEEKQSKGHLLDDQQIVKLQSRAVLESSLVELGVPIESVQTNACSAIDERGNKRGVSRKQRRKSKLKAKEEESNDFSIDVESGIMKGFLDAEVPQDANKEKKAEDFESAVAIQKMSGSPFYDKKAIVDIPQNKITPPTTSKKKNRKGGLSMFLSGALDDIPKTSAPPPVIAKSEGPAWGGSKIDKGSTSLRIILDEQSKTKETMPTKKKELLEDFSESTVDRKLPLSSFLHSTPIPMVPARKGQVSDGDRNTPPWAASGTPPSHSRPSLRDIQLQQGKQHQSIVSHSPNTRTTGFSVMTGQGSPSESAGVNRWFKPETDAPSPIRSIQIEEKAIKDLKRLYGSVRIAEYIAVRMPADILCGAGPFCRRMRL</sequence>
<evidence type="ECO:0000313" key="6">
    <source>
        <dbReference type="EMBL" id="KAG8376865.1"/>
    </source>
</evidence>
<dbReference type="PROSITE" id="PS50012">
    <property type="entry name" value="RCC1_3"/>
    <property type="match status" value="4"/>
</dbReference>
<dbReference type="Gene3D" id="2.130.10.30">
    <property type="entry name" value="Regulator of chromosome condensation 1/beta-lactamase-inhibitor protein II"/>
    <property type="match status" value="3"/>
</dbReference>
<dbReference type="PRINTS" id="PR00633">
    <property type="entry name" value="RCCNDNSATION"/>
</dbReference>
<accession>A0AAV6X5X4</accession>
<dbReference type="InterPro" id="IPR000408">
    <property type="entry name" value="Reg_chr_condens"/>
</dbReference>
<dbReference type="SMART" id="SM00248">
    <property type="entry name" value="ANK"/>
    <property type="match status" value="2"/>
</dbReference>
<dbReference type="InterPro" id="IPR051625">
    <property type="entry name" value="Signaling_Regulatory_Domain"/>
</dbReference>
<keyword evidence="1" id="KW-0677">Repeat</keyword>
<feature type="repeat" description="ANK" evidence="2">
    <location>
        <begin position="93"/>
        <end position="125"/>
    </location>
</feature>
<dbReference type="InterPro" id="IPR058923">
    <property type="entry name" value="RCC1-like_dom"/>
</dbReference>
<dbReference type="SUPFAM" id="SSF50985">
    <property type="entry name" value="RCC1/BLIP-II"/>
    <property type="match status" value="1"/>
</dbReference>
<comment type="caution">
    <text evidence="6">The sequence shown here is derived from an EMBL/GenBank/DDBJ whole genome shotgun (WGS) entry which is preliminary data.</text>
</comment>
<dbReference type="PANTHER" id="PTHR22872:SF2">
    <property type="entry name" value="INHIBITOR OF BRUTON TYROSINE KINASE"/>
    <property type="match status" value="1"/>
</dbReference>
<evidence type="ECO:0000256" key="2">
    <source>
        <dbReference type="PROSITE-ProRule" id="PRU00023"/>
    </source>
</evidence>
<feature type="region of interest" description="Disordered" evidence="4">
    <location>
        <begin position="815"/>
        <end position="836"/>
    </location>
</feature>
<feature type="repeat" description="RCC1" evidence="3">
    <location>
        <begin position="262"/>
        <end position="312"/>
    </location>
</feature>
<dbReference type="Pfam" id="PF12796">
    <property type="entry name" value="Ank_2"/>
    <property type="match status" value="1"/>
</dbReference>
<evidence type="ECO:0000256" key="4">
    <source>
        <dbReference type="SAM" id="MobiDB-lite"/>
    </source>
</evidence>
<dbReference type="InterPro" id="IPR009091">
    <property type="entry name" value="RCC1/BLIP-II"/>
</dbReference>
<feature type="region of interest" description="Disordered" evidence="4">
    <location>
        <begin position="999"/>
        <end position="1084"/>
    </location>
</feature>
<evidence type="ECO:0000313" key="7">
    <source>
        <dbReference type="Proteomes" id="UP000826271"/>
    </source>
</evidence>
<feature type="compositionally biased region" description="Basic residues" evidence="4">
    <location>
        <begin position="817"/>
        <end position="830"/>
    </location>
</feature>
<name>A0AAV6X5X4_9LAMI</name>
<feature type="repeat" description="RCC1" evidence="3">
    <location>
        <begin position="313"/>
        <end position="366"/>
    </location>
</feature>
<dbReference type="AlphaFoldDB" id="A0AAV6X5X4"/>
<keyword evidence="7" id="KW-1185">Reference proteome</keyword>
<evidence type="ECO:0000259" key="5">
    <source>
        <dbReference type="Pfam" id="PF25390"/>
    </source>
</evidence>
<feature type="domain" description="RCC1-like" evidence="5">
    <location>
        <begin position="124"/>
        <end position="369"/>
    </location>
</feature>
<dbReference type="PROSITE" id="PS50297">
    <property type="entry name" value="ANK_REP_REGION"/>
    <property type="match status" value="2"/>
</dbReference>
<dbReference type="PROSITE" id="PS50088">
    <property type="entry name" value="ANK_REPEAT"/>
    <property type="match status" value="2"/>
</dbReference>
<dbReference type="Gene3D" id="1.25.40.20">
    <property type="entry name" value="Ankyrin repeat-containing domain"/>
    <property type="match status" value="1"/>
</dbReference>
<evidence type="ECO:0000256" key="3">
    <source>
        <dbReference type="PROSITE-ProRule" id="PRU00235"/>
    </source>
</evidence>
<dbReference type="Proteomes" id="UP000826271">
    <property type="component" value="Unassembled WGS sequence"/>
</dbReference>
<gene>
    <name evidence="6" type="ORF">BUALT_Bualt09G0108500</name>
</gene>
<reference evidence="6" key="1">
    <citation type="submission" date="2019-10" db="EMBL/GenBank/DDBJ databases">
        <authorList>
            <person name="Zhang R."/>
            <person name="Pan Y."/>
            <person name="Wang J."/>
            <person name="Ma R."/>
            <person name="Yu S."/>
        </authorList>
    </citation>
    <scope>NUCLEOTIDE SEQUENCE</scope>
    <source>
        <strain evidence="6">LA-IB0</strain>
        <tissue evidence="6">Leaf</tissue>
    </source>
</reference>
<dbReference type="Pfam" id="PF25390">
    <property type="entry name" value="WD40_RLD"/>
    <property type="match status" value="1"/>
</dbReference>
<organism evidence="6 7">
    <name type="scientific">Buddleja alternifolia</name>
    <dbReference type="NCBI Taxonomy" id="168488"/>
    <lineage>
        <taxon>Eukaryota</taxon>
        <taxon>Viridiplantae</taxon>
        <taxon>Streptophyta</taxon>
        <taxon>Embryophyta</taxon>
        <taxon>Tracheophyta</taxon>
        <taxon>Spermatophyta</taxon>
        <taxon>Magnoliopsida</taxon>
        <taxon>eudicotyledons</taxon>
        <taxon>Gunneridae</taxon>
        <taxon>Pentapetalae</taxon>
        <taxon>asterids</taxon>
        <taxon>lamiids</taxon>
        <taxon>Lamiales</taxon>
        <taxon>Scrophulariaceae</taxon>
        <taxon>Buddlejeae</taxon>
        <taxon>Buddleja</taxon>
    </lineage>
</organism>
<feature type="compositionally biased region" description="Polar residues" evidence="4">
    <location>
        <begin position="1037"/>
        <end position="1072"/>
    </location>
</feature>
<evidence type="ECO:0000256" key="1">
    <source>
        <dbReference type="ARBA" id="ARBA00022737"/>
    </source>
</evidence>
<dbReference type="PANTHER" id="PTHR22872">
    <property type="entry name" value="BTK-BINDING PROTEIN-RELATED"/>
    <property type="match status" value="1"/>
</dbReference>